<dbReference type="GO" id="GO:0000122">
    <property type="term" value="P:negative regulation of transcription by RNA polymerase II"/>
    <property type="evidence" value="ECO:0007669"/>
    <property type="project" value="TreeGrafter"/>
</dbReference>
<evidence type="ECO:0000256" key="2">
    <source>
        <dbReference type="ARBA" id="ARBA00009492"/>
    </source>
</evidence>
<organism evidence="9 10">
    <name type="scientific">Oncorhynchus mykiss</name>
    <name type="common">Rainbow trout</name>
    <name type="synonym">Salmo gairdneri</name>
    <dbReference type="NCBI Taxonomy" id="8022"/>
    <lineage>
        <taxon>Eukaryota</taxon>
        <taxon>Metazoa</taxon>
        <taxon>Chordata</taxon>
        <taxon>Craniata</taxon>
        <taxon>Vertebrata</taxon>
        <taxon>Euteleostomi</taxon>
        <taxon>Actinopterygii</taxon>
        <taxon>Neopterygii</taxon>
        <taxon>Teleostei</taxon>
        <taxon>Protacanthopterygii</taxon>
        <taxon>Salmoniformes</taxon>
        <taxon>Salmonidae</taxon>
        <taxon>Salmoninae</taxon>
        <taxon>Oncorhynchus</taxon>
    </lineage>
</organism>
<accession>A0A8C7VSA1</accession>
<dbReference type="GO" id="GO:0071526">
    <property type="term" value="P:semaphorin-plexin signaling pathway"/>
    <property type="evidence" value="ECO:0007669"/>
    <property type="project" value="TreeGrafter"/>
</dbReference>
<dbReference type="InterPro" id="IPR002165">
    <property type="entry name" value="Plexin_repeat"/>
</dbReference>
<evidence type="ECO:0000256" key="5">
    <source>
        <dbReference type="ARBA" id="ARBA00023180"/>
    </source>
</evidence>
<dbReference type="GeneTree" id="ENSGT00940000158358"/>
<dbReference type="Gene3D" id="2.130.10.10">
    <property type="entry name" value="YVTN repeat-like/Quinoprotein amine dehydrogenase"/>
    <property type="match status" value="1"/>
</dbReference>
<dbReference type="InterPro" id="IPR036179">
    <property type="entry name" value="Ig-like_dom_sf"/>
</dbReference>
<dbReference type="FunFam" id="2.60.40.10:FF:001170">
    <property type="entry name" value="Sema domain, immunoglobulin domain (Ig), short basic domain, secreted, (Semaphorin) 3F"/>
    <property type="match status" value="1"/>
</dbReference>
<dbReference type="GO" id="GO:0005615">
    <property type="term" value="C:extracellular space"/>
    <property type="evidence" value="ECO:0007669"/>
    <property type="project" value="TreeGrafter"/>
</dbReference>
<keyword evidence="3" id="KW-0472">Membrane</keyword>
<comment type="caution">
    <text evidence="6">Lacks conserved residue(s) required for the propagation of feature annotation.</text>
</comment>
<evidence type="ECO:0000313" key="9">
    <source>
        <dbReference type="Ensembl" id="ENSOMYP00000046842.2"/>
    </source>
</evidence>
<comment type="subcellular location">
    <subcellularLocation>
        <location evidence="1">Membrane</location>
    </subcellularLocation>
</comment>
<dbReference type="InterPro" id="IPR036352">
    <property type="entry name" value="Semap_dom_sf"/>
</dbReference>
<evidence type="ECO:0000256" key="3">
    <source>
        <dbReference type="ARBA" id="ARBA00023136"/>
    </source>
</evidence>
<dbReference type="PANTHER" id="PTHR11036">
    <property type="entry name" value="SEMAPHORIN"/>
    <property type="match status" value="1"/>
</dbReference>
<dbReference type="GO" id="GO:0007411">
    <property type="term" value="P:axon guidance"/>
    <property type="evidence" value="ECO:0007669"/>
    <property type="project" value="TreeGrafter"/>
</dbReference>
<dbReference type="GO" id="GO:0030335">
    <property type="term" value="P:positive regulation of cell migration"/>
    <property type="evidence" value="ECO:0007669"/>
    <property type="project" value="TreeGrafter"/>
</dbReference>
<dbReference type="GO" id="GO:0001755">
    <property type="term" value="P:neural crest cell migration"/>
    <property type="evidence" value="ECO:0007669"/>
    <property type="project" value="TreeGrafter"/>
</dbReference>
<evidence type="ECO:0000313" key="10">
    <source>
        <dbReference type="Proteomes" id="UP000694395"/>
    </source>
</evidence>
<dbReference type="PROSITE" id="PS50835">
    <property type="entry name" value="IG_LIKE"/>
    <property type="match status" value="1"/>
</dbReference>
<keyword evidence="10" id="KW-1185">Reference proteome</keyword>
<name>A0A8C7VSA1_ONCMY</name>
<keyword evidence="4" id="KW-1015">Disulfide bond</keyword>
<dbReference type="InterPro" id="IPR027231">
    <property type="entry name" value="Semaphorin"/>
</dbReference>
<dbReference type="Pfam" id="PF01437">
    <property type="entry name" value="PSI"/>
    <property type="match status" value="1"/>
</dbReference>
<dbReference type="InterPro" id="IPR001627">
    <property type="entry name" value="Semap_dom"/>
</dbReference>
<dbReference type="Proteomes" id="UP000694395">
    <property type="component" value="Chromosome 26"/>
</dbReference>
<dbReference type="SUPFAM" id="SSF103575">
    <property type="entry name" value="Plexin repeat"/>
    <property type="match status" value="1"/>
</dbReference>
<dbReference type="SUPFAM" id="SSF48726">
    <property type="entry name" value="Immunoglobulin"/>
    <property type="match status" value="1"/>
</dbReference>
<evidence type="ECO:0000259" key="7">
    <source>
        <dbReference type="PROSITE" id="PS50835"/>
    </source>
</evidence>
<dbReference type="InterPro" id="IPR015943">
    <property type="entry name" value="WD40/YVTN_repeat-like_dom_sf"/>
</dbReference>
<dbReference type="GO" id="GO:0045499">
    <property type="term" value="F:chemorepellent activity"/>
    <property type="evidence" value="ECO:0007669"/>
    <property type="project" value="TreeGrafter"/>
</dbReference>
<dbReference type="InterPro" id="IPR013783">
    <property type="entry name" value="Ig-like_fold"/>
</dbReference>
<comment type="similarity">
    <text evidence="2">Belongs to the semaphorin family.</text>
</comment>
<dbReference type="Gene3D" id="3.30.1680.10">
    <property type="entry name" value="ligand-binding face of the semaphorins, domain 2"/>
    <property type="match status" value="1"/>
</dbReference>
<dbReference type="Gene3D" id="2.60.40.10">
    <property type="entry name" value="Immunoglobulins"/>
    <property type="match status" value="1"/>
</dbReference>
<reference evidence="9" key="3">
    <citation type="submission" date="2025-09" db="UniProtKB">
        <authorList>
            <consortium name="Ensembl"/>
        </authorList>
    </citation>
    <scope>IDENTIFICATION</scope>
</reference>
<dbReference type="PANTHER" id="PTHR11036:SF144">
    <property type="entry name" value="SEMAPHORIN-7A-LIKE"/>
    <property type="match status" value="1"/>
</dbReference>
<reference evidence="9" key="2">
    <citation type="submission" date="2025-08" db="UniProtKB">
        <authorList>
            <consortium name="Ensembl"/>
        </authorList>
    </citation>
    <scope>IDENTIFICATION</scope>
</reference>
<dbReference type="Ensembl" id="ENSOMYT00000050971.2">
    <property type="protein sequence ID" value="ENSOMYP00000046842.2"/>
    <property type="gene ID" value="ENSOMYG00000021374.2"/>
</dbReference>
<dbReference type="SMART" id="SM00630">
    <property type="entry name" value="Sema"/>
    <property type="match status" value="1"/>
</dbReference>
<feature type="domain" description="Sema" evidence="8">
    <location>
        <begin position="1"/>
        <end position="249"/>
    </location>
</feature>
<evidence type="ECO:0000256" key="4">
    <source>
        <dbReference type="ARBA" id="ARBA00023157"/>
    </source>
</evidence>
<evidence type="ECO:0000259" key="8">
    <source>
        <dbReference type="PROSITE" id="PS51004"/>
    </source>
</evidence>
<dbReference type="SUPFAM" id="SSF101912">
    <property type="entry name" value="Sema domain"/>
    <property type="match status" value="1"/>
</dbReference>
<dbReference type="Pfam" id="PF01403">
    <property type="entry name" value="Sema"/>
    <property type="match status" value="1"/>
</dbReference>
<feature type="domain" description="Ig-like" evidence="7">
    <location>
        <begin position="282"/>
        <end position="369"/>
    </location>
</feature>
<proteinExistence type="inferred from homology"/>
<dbReference type="AlphaFoldDB" id="A0A8C7VSA1"/>
<reference evidence="9" key="1">
    <citation type="submission" date="2020-07" db="EMBL/GenBank/DDBJ databases">
        <title>A long reads based de novo assembly of the rainbow trout Arlee double haploid line genome.</title>
        <authorList>
            <person name="Gao G."/>
            <person name="Palti Y."/>
        </authorList>
    </citation>
    <scope>NUCLEOTIDE SEQUENCE [LARGE SCALE GENOMIC DNA]</scope>
</reference>
<protein>
    <recommendedName>
        <fullName evidence="11">Sema domain-containing protein</fullName>
    </recommendedName>
</protein>
<dbReference type="InterPro" id="IPR016201">
    <property type="entry name" value="PSI"/>
</dbReference>
<gene>
    <name evidence="9" type="primary">LOC110506481</name>
</gene>
<dbReference type="InterPro" id="IPR007110">
    <property type="entry name" value="Ig-like_dom"/>
</dbReference>
<evidence type="ECO:0008006" key="11">
    <source>
        <dbReference type="Google" id="ProtNLM"/>
    </source>
</evidence>
<evidence type="ECO:0000256" key="6">
    <source>
        <dbReference type="PROSITE-ProRule" id="PRU00352"/>
    </source>
</evidence>
<dbReference type="GO" id="GO:0005886">
    <property type="term" value="C:plasma membrane"/>
    <property type="evidence" value="ECO:0007669"/>
    <property type="project" value="TreeGrafter"/>
</dbReference>
<dbReference type="SMART" id="SM00423">
    <property type="entry name" value="PSI"/>
    <property type="match status" value="1"/>
</dbReference>
<keyword evidence="5" id="KW-0325">Glycoprotein</keyword>
<sequence length="399" mass="45187">MASGQREDRLQDRLYAFYIEKNRHPRLDSDLWVPRVAQVCMADRGGPKGYLQFRWTSKLSARLFCGYQDSKLSFTQLVDVNTVLEERWQDTRVYALFRNGWGMSAVCVYTVEDIDRIFKTSNFKGHTGSVPIPRPGKCVEDSTKLPMEVLKMVDKVSEMEERVTSRPLLVTHQYYHHIRVDKVQGKGNVLFLSLGNGGIHKVLERDGHAFIIAELRPFNYRAHILSMMLHSSTGKLYVGSSRELVQIDLGSCEQYGAQCEDCVLARDPYCGWDGHHLCYSHPCINTKPFIMTIVSQSSKYFLHCPTLSSHAEYSWRHHGNTTATPCISTGSEHQCLLLIESMGPEQQGTYSCVSEERGYHRTLVQYQLQLDSGASGLASHRLPCLGLGLVLTLVLTLLC</sequence>
<dbReference type="GO" id="GO:0030215">
    <property type="term" value="F:semaphorin receptor binding"/>
    <property type="evidence" value="ECO:0007669"/>
    <property type="project" value="InterPro"/>
</dbReference>
<evidence type="ECO:0000256" key="1">
    <source>
        <dbReference type="ARBA" id="ARBA00004370"/>
    </source>
</evidence>
<dbReference type="PROSITE" id="PS51004">
    <property type="entry name" value="SEMA"/>
    <property type="match status" value="1"/>
</dbReference>
<dbReference type="GO" id="GO:0043931">
    <property type="term" value="P:ossification involved in bone maturation"/>
    <property type="evidence" value="ECO:0007669"/>
    <property type="project" value="TreeGrafter"/>
</dbReference>